<feature type="domain" description="EGF-like" evidence="3">
    <location>
        <begin position="34"/>
        <end position="72"/>
    </location>
</feature>
<feature type="chain" id="PRO_5004751829" evidence="2">
    <location>
        <begin position="33"/>
        <end position="571"/>
    </location>
</feature>
<dbReference type="VEuPathDB" id="GiardiaDB:GL50581_1791"/>
<feature type="transmembrane region" description="Helical" evidence="1">
    <location>
        <begin position="542"/>
        <end position="566"/>
    </location>
</feature>
<feature type="domain" description="EGF-like" evidence="3">
    <location>
        <begin position="303"/>
        <end position="341"/>
    </location>
</feature>
<dbReference type="VEuPathDB" id="GiardiaDB:DHA2_154665"/>
<dbReference type="VEuPathDB" id="GiardiaDB:DHA2_151689"/>
<keyword evidence="1" id="KW-1133">Transmembrane helix</keyword>
<protein>
    <submittedName>
        <fullName evidence="4">Variant-specific surface protein</fullName>
    </submittedName>
</protein>
<dbReference type="SUPFAM" id="SSF57184">
    <property type="entry name" value="Growth factor receptor domain"/>
    <property type="match status" value="2"/>
</dbReference>
<dbReference type="Proteomes" id="UP000018040">
    <property type="component" value="Unassembled WGS sequence"/>
</dbReference>
<accession>V6TPP5</accession>
<organism evidence="4 5">
    <name type="scientific">Giardia intestinalis</name>
    <name type="common">Giardia lamblia</name>
    <dbReference type="NCBI Taxonomy" id="5741"/>
    <lineage>
        <taxon>Eukaryota</taxon>
        <taxon>Metamonada</taxon>
        <taxon>Diplomonadida</taxon>
        <taxon>Hexamitidae</taxon>
        <taxon>Giardiinae</taxon>
        <taxon>Giardia</taxon>
    </lineage>
</organism>
<dbReference type="VEuPathDB" id="GiardiaDB:QR46_0052"/>
<dbReference type="InterPro" id="IPR005127">
    <property type="entry name" value="Giardia_VSP"/>
</dbReference>
<dbReference type="InterPro" id="IPR052798">
    <property type="entry name" value="Giardia_VSA"/>
</dbReference>
<reference evidence="5" key="1">
    <citation type="submission" date="2012-02" db="EMBL/GenBank/DDBJ databases">
        <title>Genome sequencing of Giardia lamblia Genotypes A2 and B isolates (DH and GS) and comparative analysis with the genomes of Genotypes A1 and E (WB and Pig).</title>
        <authorList>
            <person name="Adam R."/>
            <person name="Dahlstrom E."/>
            <person name="Martens C."/>
            <person name="Bruno D."/>
            <person name="Barbian K."/>
            <person name="Porcella S.F."/>
            <person name="Nash T."/>
        </authorList>
    </citation>
    <scope>NUCLEOTIDE SEQUENCE</scope>
    <source>
        <strain evidence="5">GS</strain>
    </source>
</reference>
<dbReference type="PANTHER" id="PTHR23275:SF100">
    <property type="entry name" value="EGF-LIKE DOMAIN-CONTAINING PROTEIN"/>
    <property type="match status" value="1"/>
</dbReference>
<evidence type="ECO:0000256" key="2">
    <source>
        <dbReference type="SAM" id="SignalP"/>
    </source>
</evidence>
<keyword evidence="1" id="KW-0812">Transmembrane</keyword>
<dbReference type="VEuPathDB" id="GiardiaDB:GL50803_00136003"/>
<dbReference type="InterPro" id="IPR006212">
    <property type="entry name" value="Furin_repeat"/>
</dbReference>
<proteinExistence type="predicted"/>
<dbReference type="Gene3D" id="2.10.220.10">
    <property type="entry name" value="Hormone Receptor, Insulin-like Growth Factor Receptor 1, Chain A, domain 2"/>
    <property type="match status" value="2"/>
</dbReference>
<keyword evidence="1" id="KW-0472">Membrane</keyword>
<dbReference type="AlphaFoldDB" id="V6TPP5"/>
<dbReference type="SMART" id="SM00261">
    <property type="entry name" value="FU"/>
    <property type="match status" value="4"/>
</dbReference>
<dbReference type="OrthoDB" id="300641at2759"/>
<evidence type="ECO:0000313" key="4">
    <source>
        <dbReference type="EMBL" id="ESU40317.1"/>
    </source>
</evidence>
<feature type="domain" description="EGF-like" evidence="3">
    <location>
        <begin position="451"/>
        <end position="484"/>
    </location>
</feature>
<comment type="caution">
    <text evidence="4">The sequence shown here is derived from an EMBL/GenBank/DDBJ whole genome shotgun (WGS) entry which is preliminary data.</text>
</comment>
<dbReference type="InterPro" id="IPR009030">
    <property type="entry name" value="Growth_fac_rcpt_cys_sf"/>
</dbReference>
<evidence type="ECO:0000313" key="5">
    <source>
        <dbReference type="Proteomes" id="UP000018040"/>
    </source>
</evidence>
<dbReference type="PANTHER" id="PTHR23275">
    <property type="entry name" value="CABRIOLET.-RELATED"/>
    <property type="match status" value="1"/>
</dbReference>
<dbReference type="Pfam" id="PF03302">
    <property type="entry name" value="VSP"/>
    <property type="match status" value="2"/>
</dbReference>
<gene>
    <name evidence="4" type="ORF">GSB_154642</name>
</gene>
<reference evidence="4 5" key="2">
    <citation type="journal article" date="2013" name="Genome Biol. Evol.">
        <title>Genome sequencing of Giardia lamblia genotypes A2 and B isolates (DH and GS) and comparative analysis with the genomes of genotypes A1 and E (WB and Pig).</title>
        <authorList>
            <person name="Adam R.D."/>
            <person name="Dahlstrom E.W."/>
            <person name="Martens C.A."/>
            <person name="Bruno D.P."/>
            <person name="Barbian K.D."/>
            <person name="Ricklefs S.M."/>
            <person name="Hernandez M.M."/>
            <person name="Narla N.P."/>
            <person name="Patel R.B."/>
            <person name="Porcella S.F."/>
            <person name="Nash T.E."/>
        </authorList>
    </citation>
    <scope>NUCLEOTIDE SEQUENCE [LARGE SCALE GENOMIC DNA]</scope>
    <source>
        <strain evidence="4 5">GS</strain>
    </source>
</reference>
<evidence type="ECO:0000256" key="1">
    <source>
        <dbReference type="SAM" id="Phobius"/>
    </source>
</evidence>
<name>V6TPP5_GIAIN</name>
<feature type="domain" description="EGF-like" evidence="3">
    <location>
        <begin position="343"/>
        <end position="382"/>
    </location>
</feature>
<dbReference type="InterPro" id="IPR000742">
    <property type="entry name" value="EGF"/>
</dbReference>
<sequence length="571" mass="58146">MSLHRTIVIFSKKSNPELMFLLINCLIVNALAATCTGAAVTNCADGKCDTVGETEICTQCKPTFVPINGKCTAKDSANDKCKKATGDALTDEDTKCGKCEGATFMYKGGCYSKDDTPGSAICKTAGAAGICQDCQAGYFKNPAAAATSDSCIPCSDTTGVTIGADNTAKTYKGVGGCAKCDPPSTISEATGTKAATCTECVTDLYLKTEASDTSCVSAKDCNTGYFPTTDTTDSKKKCLTCGTADKGGITGCSTCELLPSTTRASTVLISCSACSANNLSPLKNECMQNCPAGTYANSNICKPCHTSCASCQDDNAESSCTACYPGSVLNHGSTAGKGTCIAECTGKYLENCADGQCTANIGGSKYCSKCKSGFVPVDGLCVSATAREPNGCTPSNTDGVCTACTGTYFKESGGCYQSTAYPGKTLCSNAQNGQCSQCANGQTQSGGSCPACDPTCATCETTNVKECKTCFSGYYFDATNKACKKCSENSADNKITGVKDCVSCDPPSSSPGTVICYVKTSGGGSGDNSTGGDSGRNLSSGAIAGISVAAVVVVGGLVGFLCWWFICRGKA</sequence>
<keyword evidence="2" id="KW-0732">Signal</keyword>
<dbReference type="SMART" id="SM00181">
    <property type="entry name" value="EGF"/>
    <property type="match status" value="4"/>
</dbReference>
<feature type="signal peptide" evidence="2">
    <location>
        <begin position="1"/>
        <end position="32"/>
    </location>
</feature>
<evidence type="ECO:0000259" key="3">
    <source>
        <dbReference type="SMART" id="SM00181"/>
    </source>
</evidence>
<dbReference type="EMBL" id="AHHH01000253">
    <property type="protein sequence ID" value="ESU40317.1"/>
    <property type="molecule type" value="Genomic_DNA"/>
</dbReference>